<organism evidence="1 2">
    <name type="scientific">Cichorium intybus</name>
    <name type="common">Chicory</name>
    <dbReference type="NCBI Taxonomy" id="13427"/>
    <lineage>
        <taxon>Eukaryota</taxon>
        <taxon>Viridiplantae</taxon>
        <taxon>Streptophyta</taxon>
        <taxon>Embryophyta</taxon>
        <taxon>Tracheophyta</taxon>
        <taxon>Spermatophyta</taxon>
        <taxon>Magnoliopsida</taxon>
        <taxon>eudicotyledons</taxon>
        <taxon>Gunneridae</taxon>
        <taxon>Pentapetalae</taxon>
        <taxon>asterids</taxon>
        <taxon>campanulids</taxon>
        <taxon>Asterales</taxon>
        <taxon>Asteraceae</taxon>
        <taxon>Cichorioideae</taxon>
        <taxon>Cichorieae</taxon>
        <taxon>Cichoriinae</taxon>
        <taxon>Cichorium</taxon>
    </lineage>
</organism>
<comment type="caution">
    <text evidence="1">The sequence shown here is derived from an EMBL/GenBank/DDBJ whole genome shotgun (WGS) entry which is preliminary data.</text>
</comment>
<dbReference type="Proteomes" id="UP001055811">
    <property type="component" value="Linkage Group LG03"/>
</dbReference>
<name>A0ACB9FBS0_CICIN</name>
<sequence>MTALIRETSLTIQATLTTTMLFPLQLFTFLLLFYTTTTTAQPYTPTDYFLLNCGGGTATSGRKWDTDERSKFLPSTTSFTSTPNNRDPSVPDIPYSTARIFNTSSFTYTFPVTSGPKFLRLYFYPATYSNHNANQSFFSVSSNGYSLLSNFSAFLTASYLGTILQGSPPVPHFVKEFVIYVNDTQTINVTFTPSPNSYAFINGIEIVSLPENLYHKPKSVKYVGQITGPKINTALENLYRLNVGGRYISPTDDTGMYRSWEQDNQYVFPVTATGLTPVNETPIVYTDATPNYTAPELVYATQRSMGRLSRFYNLTWLFPVDSGFYYNLRLHFCNIIPVYNKTGDLVFKIFINNQTAEEYADVLFWTRDTVLPVFRDYIVFVNDLDRSGRKQDLWLAMGPNRDLSQYGDAFLNGLEVFKISMEGSLASPNPELRPAPPPPPPASPGEDSKKRTPLYPAVIGGGAGALLVFSVLGFMIFRRTRVKEKSSGKLKSQDSDLPSGRCRRFSLQQMKDATGEFNEDCIIGKGGFGTVYKGNIDNGKSVVAIKRLNPSSNQGSQEFQTEIGFLSKLRHVQLVSLVGYCDDEGEMILVYDYMCNGTLRDHLYKTKNPHLTWKRRLEICIGSARGLHYLHTGANRVIIHRDVKSTNILLDENWVAKMADFGLSRLGPKEEGQNHVTTIAKGTFGYMDPEYYIMQQLTEKSDVYSFGVVLLEVLCARPAINRTLPDEEMNLAQWCRINYRNGTMNEIVDKRISGEISANCLIKFCEVAINCIREKGSKRPNMEEVVWELEFALKLQETTEETGGLMGEVTGGVMGSQEFLFPVKEEEVSIITEGSTGAGIRHGMSSTDSSRGGFESESYFTQTSDVSKQTSSESHG</sequence>
<reference evidence="2" key="1">
    <citation type="journal article" date="2022" name="Mol. Ecol. Resour.">
        <title>The genomes of chicory, endive, great burdock and yacon provide insights into Asteraceae palaeo-polyploidization history and plant inulin production.</title>
        <authorList>
            <person name="Fan W."/>
            <person name="Wang S."/>
            <person name="Wang H."/>
            <person name="Wang A."/>
            <person name="Jiang F."/>
            <person name="Liu H."/>
            <person name="Zhao H."/>
            <person name="Xu D."/>
            <person name="Zhang Y."/>
        </authorList>
    </citation>
    <scope>NUCLEOTIDE SEQUENCE [LARGE SCALE GENOMIC DNA]</scope>
    <source>
        <strain evidence="2">cv. Punajuju</strain>
    </source>
</reference>
<keyword evidence="2" id="KW-1185">Reference proteome</keyword>
<evidence type="ECO:0000313" key="2">
    <source>
        <dbReference type="Proteomes" id="UP001055811"/>
    </source>
</evidence>
<evidence type="ECO:0000313" key="1">
    <source>
        <dbReference type="EMBL" id="KAI3768585.1"/>
    </source>
</evidence>
<proteinExistence type="predicted"/>
<gene>
    <name evidence="1" type="ORF">L2E82_19413</name>
</gene>
<dbReference type="EMBL" id="CM042011">
    <property type="protein sequence ID" value="KAI3768585.1"/>
    <property type="molecule type" value="Genomic_DNA"/>
</dbReference>
<accession>A0ACB9FBS0</accession>
<protein>
    <submittedName>
        <fullName evidence="1">Uncharacterized protein</fullName>
    </submittedName>
</protein>
<reference evidence="1 2" key="2">
    <citation type="journal article" date="2022" name="Mol. Ecol. Resour.">
        <title>The genomes of chicory, endive, great burdock and yacon provide insights into Asteraceae paleo-polyploidization history and plant inulin production.</title>
        <authorList>
            <person name="Fan W."/>
            <person name="Wang S."/>
            <person name="Wang H."/>
            <person name="Wang A."/>
            <person name="Jiang F."/>
            <person name="Liu H."/>
            <person name="Zhao H."/>
            <person name="Xu D."/>
            <person name="Zhang Y."/>
        </authorList>
    </citation>
    <scope>NUCLEOTIDE SEQUENCE [LARGE SCALE GENOMIC DNA]</scope>
    <source>
        <strain evidence="2">cv. Punajuju</strain>
        <tissue evidence="1">Leaves</tissue>
    </source>
</reference>